<keyword evidence="6" id="KW-0255">Endonuclease</keyword>
<protein>
    <submittedName>
        <fullName evidence="10">Zinc phosphodiesterase ELAC protein 1</fullName>
    </submittedName>
</protein>
<dbReference type="PANTHER" id="PTHR46018:SF2">
    <property type="entry name" value="ZINC PHOSPHODIESTERASE ELAC PROTEIN 1"/>
    <property type="match status" value="1"/>
</dbReference>
<reference evidence="10" key="1">
    <citation type="submission" date="2025-08" db="UniProtKB">
        <authorList>
            <consortium name="RefSeq"/>
        </authorList>
    </citation>
    <scope>IDENTIFICATION</scope>
</reference>
<evidence type="ECO:0000313" key="9">
    <source>
        <dbReference type="Proteomes" id="UP000694888"/>
    </source>
</evidence>
<dbReference type="PANTHER" id="PTHR46018">
    <property type="entry name" value="ZINC PHOSPHODIESTERASE ELAC PROTEIN 1"/>
    <property type="match status" value="1"/>
</dbReference>
<dbReference type="RefSeq" id="XP_005108432.1">
    <property type="nucleotide sequence ID" value="XM_005108375.3"/>
</dbReference>
<keyword evidence="4" id="KW-0540">Nuclease</keyword>
<evidence type="ECO:0000256" key="8">
    <source>
        <dbReference type="ARBA" id="ARBA00022833"/>
    </source>
</evidence>
<evidence type="ECO:0000256" key="6">
    <source>
        <dbReference type="ARBA" id="ARBA00022759"/>
    </source>
</evidence>
<keyword evidence="9" id="KW-1185">Reference proteome</keyword>
<evidence type="ECO:0000256" key="4">
    <source>
        <dbReference type="ARBA" id="ARBA00022722"/>
    </source>
</evidence>
<keyword evidence="5" id="KW-0479">Metal-binding</keyword>
<gene>
    <name evidence="10" type="primary">LOC101862682</name>
</gene>
<comment type="subunit">
    <text evidence="2">Homodimer.</text>
</comment>
<comment type="cofactor">
    <cofactor evidence="1">
        <name>Zn(2+)</name>
        <dbReference type="ChEBI" id="CHEBI:29105"/>
    </cofactor>
</comment>
<evidence type="ECO:0000256" key="2">
    <source>
        <dbReference type="ARBA" id="ARBA00011738"/>
    </source>
</evidence>
<dbReference type="CDD" id="cd07717">
    <property type="entry name" value="RNaseZ_ZiPD-like_MBL-fold"/>
    <property type="match status" value="1"/>
</dbReference>
<dbReference type="InterPro" id="IPR036866">
    <property type="entry name" value="RibonucZ/Hydroxyglut_hydro"/>
</dbReference>
<dbReference type="InterPro" id="IPR013471">
    <property type="entry name" value="RNase_Z/BN"/>
</dbReference>
<evidence type="ECO:0000313" key="10">
    <source>
        <dbReference type="RefSeq" id="XP_005108432.1"/>
    </source>
</evidence>
<keyword evidence="8" id="KW-0862">Zinc</keyword>
<evidence type="ECO:0000256" key="5">
    <source>
        <dbReference type="ARBA" id="ARBA00022723"/>
    </source>
</evidence>
<dbReference type="Gene3D" id="3.60.15.10">
    <property type="entry name" value="Ribonuclease Z/Hydroxyacylglutathione hydrolase-like"/>
    <property type="match status" value="1"/>
</dbReference>
<dbReference type="Pfam" id="PF23023">
    <property type="entry name" value="Anti-Pycsar_Apyc1"/>
    <property type="match status" value="1"/>
</dbReference>
<organism evidence="9 10">
    <name type="scientific">Aplysia californica</name>
    <name type="common">California sea hare</name>
    <dbReference type="NCBI Taxonomy" id="6500"/>
    <lineage>
        <taxon>Eukaryota</taxon>
        <taxon>Metazoa</taxon>
        <taxon>Spiralia</taxon>
        <taxon>Lophotrochozoa</taxon>
        <taxon>Mollusca</taxon>
        <taxon>Gastropoda</taxon>
        <taxon>Heterobranchia</taxon>
        <taxon>Euthyneura</taxon>
        <taxon>Tectipleura</taxon>
        <taxon>Aplysiida</taxon>
        <taxon>Aplysioidea</taxon>
        <taxon>Aplysiidae</taxon>
        <taxon>Aplysia</taxon>
    </lineage>
</organism>
<dbReference type="HAMAP" id="MF_01818">
    <property type="entry name" value="RNase_Z_BN"/>
    <property type="match status" value="1"/>
</dbReference>
<keyword evidence="7" id="KW-0378">Hydrolase</keyword>
<evidence type="ECO:0000256" key="1">
    <source>
        <dbReference type="ARBA" id="ARBA00001947"/>
    </source>
</evidence>
<dbReference type="SUPFAM" id="SSF56281">
    <property type="entry name" value="Metallo-hydrolase/oxidoreductase"/>
    <property type="match status" value="1"/>
</dbReference>
<sequence length="368" mass="40107">MNTLALTFLGTASAYPTPSRCVSCTALSHDEGIWLFDCGEGAQVQLMKSPLKPGKISKIFITHLHGDHSFGLPGLLCTVSQNSLRTEPLEIYGPVGLRHFVCTNLALSRADVCFDFIVHELETIPEQQPLDAEEWPLQVPSSVPFHPCEREGRLIRPDDNLIWHLYSDPKLTVKAVWVKHRVPSFTFVVQESPKSGKLDASKLKAMGVPPGPLYAKLKAGQAISLENGQMVSPSEVVGPSIPGRTVVVSGDSCDSSELNKVARGATVLVHEATLENSLWEQCVQNGHSTPEMTATLAKELDVKMLVITHVSQRYKTRAAELKEGDRSVQILLDEALEILPADKVILAEDFAVYTVPQQPPGGSASNMT</sequence>
<keyword evidence="3" id="KW-0819">tRNA processing</keyword>
<dbReference type="GeneID" id="101862682"/>
<evidence type="ECO:0000256" key="7">
    <source>
        <dbReference type="ARBA" id="ARBA00022801"/>
    </source>
</evidence>
<name>A0ABM0K4C1_APLCA</name>
<evidence type="ECO:0000256" key="3">
    <source>
        <dbReference type="ARBA" id="ARBA00022694"/>
    </source>
</evidence>
<dbReference type="Proteomes" id="UP000694888">
    <property type="component" value="Unplaced"/>
</dbReference>
<proteinExistence type="inferred from homology"/>
<accession>A0ABM0K4C1</accession>
<dbReference type="NCBIfam" id="NF000801">
    <property type="entry name" value="PRK00055.1-3"/>
    <property type="match status" value="1"/>
</dbReference>